<comment type="caution">
    <text evidence="4">The sequence shown here is derived from an EMBL/GenBank/DDBJ whole genome shotgun (WGS) entry which is preliminary data.</text>
</comment>
<accession>V8NQH0</accession>
<dbReference type="Pfam" id="PF24770">
    <property type="entry name" value="Ig-CFAP74_2"/>
    <property type="match status" value="1"/>
</dbReference>
<organism evidence="4 5">
    <name type="scientific">Ophiophagus hannah</name>
    <name type="common">King cobra</name>
    <name type="synonym">Naja hannah</name>
    <dbReference type="NCBI Taxonomy" id="8665"/>
    <lineage>
        <taxon>Eukaryota</taxon>
        <taxon>Metazoa</taxon>
        <taxon>Chordata</taxon>
        <taxon>Craniata</taxon>
        <taxon>Vertebrata</taxon>
        <taxon>Euteleostomi</taxon>
        <taxon>Lepidosauria</taxon>
        <taxon>Squamata</taxon>
        <taxon>Bifurcata</taxon>
        <taxon>Unidentata</taxon>
        <taxon>Episquamata</taxon>
        <taxon>Toxicofera</taxon>
        <taxon>Serpentes</taxon>
        <taxon>Colubroidea</taxon>
        <taxon>Elapidae</taxon>
        <taxon>Elapinae</taxon>
        <taxon>Ophiophagus</taxon>
    </lineage>
</organism>
<dbReference type="InterPro" id="IPR056306">
    <property type="entry name" value="Ig-CFAP74_2nd"/>
</dbReference>
<dbReference type="Pfam" id="PF24771">
    <property type="entry name" value="Ig_CFAP74_1st"/>
    <property type="match status" value="1"/>
</dbReference>
<dbReference type="OrthoDB" id="545169at2759"/>
<dbReference type="PANTHER" id="PTHR22538">
    <property type="entry name" value="CILIA- AND FLAGELLA-ASSOCIATED PROTEIN 74"/>
    <property type="match status" value="1"/>
</dbReference>
<evidence type="ECO:0000259" key="3">
    <source>
        <dbReference type="Pfam" id="PF24770"/>
    </source>
</evidence>
<keyword evidence="1" id="KW-0175">Coiled coil</keyword>
<evidence type="ECO:0000313" key="4">
    <source>
        <dbReference type="EMBL" id="ETE63797.1"/>
    </source>
</evidence>
<dbReference type="Proteomes" id="UP000018936">
    <property type="component" value="Unassembled WGS sequence"/>
</dbReference>
<feature type="non-terminal residue" evidence="4">
    <location>
        <position position="1"/>
    </location>
</feature>
<dbReference type="PANTHER" id="PTHR22538:SF0">
    <property type="entry name" value="CILIA- AND FLAGELLA-ASSOCIATED PROTEIN 74"/>
    <property type="match status" value="1"/>
</dbReference>
<evidence type="ECO:0000256" key="1">
    <source>
        <dbReference type="SAM" id="Coils"/>
    </source>
</evidence>
<feature type="region of interest" description="Disordered" evidence="2">
    <location>
        <begin position="166"/>
        <end position="185"/>
    </location>
</feature>
<evidence type="ECO:0000313" key="5">
    <source>
        <dbReference type="Proteomes" id="UP000018936"/>
    </source>
</evidence>
<dbReference type="EMBL" id="AZIM01002563">
    <property type="protein sequence ID" value="ETE63797.1"/>
    <property type="molecule type" value="Genomic_DNA"/>
</dbReference>
<protein>
    <recommendedName>
        <fullName evidence="3">CFAP74 second Ig-like domain-containing protein</fullName>
    </recommendedName>
</protein>
<dbReference type="AlphaFoldDB" id="V8NQH0"/>
<feature type="coiled-coil region" evidence="1">
    <location>
        <begin position="11"/>
        <end position="50"/>
    </location>
</feature>
<gene>
    <name evidence="4" type="ORF">L345_10438</name>
</gene>
<name>V8NQH0_OPHHA</name>
<feature type="domain" description="CFAP74 second Ig-like" evidence="3">
    <location>
        <begin position="414"/>
        <end position="453"/>
    </location>
</feature>
<sequence length="478" mass="55026">MWKIEIEQGNFAKLRKQLKVDEAELDQQRRDQAEDRLQKQNELAQLLSQRWQNTERVREKESAEEVTHQEHLQKRMETVLSLKNSISSNRENLRTRQALGKLIGLDAEEQDQKIKEAIQAEGHNVTREFFCQKRQIEFEKRKKEFLDQQKTRKIEIVTRILNEEAQAEKIKSRSHPQKSKGPDKISDAIKWRMKTWRYIEETCSDKVAPVPQKPWRSPSISPSLDDKSCNASCDFIPESTTEGEQENADNILAEPEFVGIWDQEYNPLQVLDDKIDSKPLGVSKFEKDIFARNLEKLHAGVIHKHRVCGREFKGCPFYSKPSLIHFKDFDVGKTYKKKVTLINAFYSINYLKLDGVSEHLKDFFTVLFDPPGPMSSGMSYEVGINEDLEGEVTFLSQIGSFSIPLKCSTKKCVLSLDKELIDFGMHVVGETISRTITLTNDGALGTRFHLRKLGGTEAPWAAVPTPSMQFSLFAWLMQ</sequence>
<keyword evidence="5" id="KW-1185">Reference proteome</keyword>
<proteinExistence type="predicted"/>
<evidence type="ECO:0000256" key="2">
    <source>
        <dbReference type="SAM" id="MobiDB-lite"/>
    </source>
</evidence>
<reference evidence="4 5" key="1">
    <citation type="journal article" date="2013" name="Proc. Natl. Acad. Sci. U.S.A.">
        <title>The king cobra genome reveals dynamic gene evolution and adaptation in the snake venom system.</title>
        <authorList>
            <person name="Vonk F.J."/>
            <person name="Casewell N.R."/>
            <person name="Henkel C.V."/>
            <person name="Heimberg A.M."/>
            <person name="Jansen H.J."/>
            <person name="McCleary R.J."/>
            <person name="Kerkkamp H.M."/>
            <person name="Vos R.A."/>
            <person name="Guerreiro I."/>
            <person name="Calvete J.J."/>
            <person name="Wuster W."/>
            <person name="Woods A.E."/>
            <person name="Logan J.M."/>
            <person name="Harrison R.A."/>
            <person name="Castoe T.A."/>
            <person name="de Koning A.P."/>
            <person name="Pollock D.D."/>
            <person name="Yandell M."/>
            <person name="Calderon D."/>
            <person name="Renjifo C."/>
            <person name="Currier R.B."/>
            <person name="Salgado D."/>
            <person name="Pla D."/>
            <person name="Sanz L."/>
            <person name="Hyder A.S."/>
            <person name="Ribeiro J.M."/>
            <person name="Arntzen J.W."/>
            <person name="van den Thillart G.E."/>
            <person name="Boetzer M."/>
            <person name="Pirovano W."/>
            <person name="Dirks R.P."/>
            <person name="Spaink H.P."/>
            <person name="Duboule D."/>
            <person name="McGlinn E."/>
            <person name="Kini R.M."/>
            <person name="Richardson M.K."/>
        </authorList>
    </citation>
    <scope>NUCLEOTIDE SEQUENCE</scope>
    <source>
        <tissue evidence="4">Blood</tissue>
    </source>
</reference>